<evidence type="ECO:0000313" key="1">
    <source>
        <dbReference type="EMBL" id="QBK85513.1"/>
    </source>
</evidence>
<protein>
    <submittedName>
        <fullName evidence="1">Uncharacterized protein</fullName>
    </submittedName>
</protein>
<accession>A0A481YQJ6</accession>
<reference evidence="1" key="1">
    <citation type="journal article" date="2019" name="MBio">
        <title>Virus Genomes from Deep Sea Sediments Expand the Ocean Megavirome and Support Independent Origins of Viral Gigantism.</title>
        <authorList>
            <person name="Backstrom D."/>
            <person name="Yutin N."/>
            <person name="Jorgensen S.L."/>
            <person name="Dharamshi J."/>
            <person name="Homa F."/>
            <person name="Zaremba-Niedwiedzka K."/>
            <person name="Spang A."/>
            <person name="Wolf Y.I."/>
            <person name="Koonin E.V."/>
            <person name="Ettema T.J."/>
        </authorList>
    </citation>
    <scope>NUCLEOTIDE SEQUENCE</scope>
</reference>
<sequence>MEYPIRDSSISTEVRKFAPTNASEFACWSIVYDPHFRNRYIIEHPDRYKQLKKFTSRMFFEDHERYWLFIGRHFWAHHLTTAADRKAITAEFLIWRIQSKY</sequence>
<dbReference type="EMBL" id="MK500327">
    <property type="protein sequence ID" value="QBK85513.1"/>
    <property type="molecule type" value="Genomic_DNA"/>
</dbReference>
<organism evidence="1">
    <name type="scientific">Marseillevirus LCMAC101</name>
    <dbReference type="NCBI Taxonomy" id="2506602"/>
    <lineage>
        <taxon>Viruses</taxon>
        <taxon>Varidnaviria</taxon>
        <taxon>Bamfordvirae</taxon>
        <taxon>Nucleocytoviricota</taxon>
        <taxon>Megaviricetes</taxon>
        <taxon>Pimascovirales</taxon>
        <taxon>Pimascovirales incertae sedis</taxon>
        <taxon>Marseilleviridae</taxon>
    </lineage>
</organism>
<name>A0A481YQJ6_9VIRU</name>
<gene>
    <name evidence="1" type="ORF">LCMAC101_01000</name>
</gene>
<proteinExistence type="predicted"/>